<evidence type="ECO:0000313" key="2">
    <source>
        <dbReference type="EMBL" id="XDO96995.1"/>
    </source>
</evidence>
<evidence type="ECO:0000256" key="1">
    <source>
        <dbReference type="SAM" id="SignalP"/>
    </source>
</evidence>
<feature type="chain" id="PRO_5044249293" description="Secreted protein" evidence="1">
    <location>
        <begin position="20"/>
        <end position="181"/>
    </location>
</feature>
<dbReference type="RefSeq" id="WP_369059926.1">
    <property type="nucleotide sequence ID" value="NZ_CP158375.1"/>
</dbReference>
<organism evidence="2">
    <name type="scientific">Caulobacter sp. 73W</name>
    <dbReference type="NCBI Taxonomy" id="3161137"/>
    <lineage>
        <taxon>Bacteria</taxon>
        <taxon>Pseudomonadati</taxon>
        <taxon>Pseudomonadota</taxon>
        <taxon>Alphaproteobacteria</taxon>
        <taxon>Caulobacterales</taxon>
        <taxon>Caulobacteraceae</taxon>
        <taxon>Caulobacter</taxon>
    </lineage>
</organism>
<dbReference type="AlphaFoldDB" id="A0AB39KTE5"/>
<proteinExistence type="predicted"/>
<feature type="signal peptide" evidence="1">
    <location>
        <begin position="1"/>
        <end position="19"/>
    </location>
</feature>
<evidence type="ECO:0008006" key="3">
    <source>
        <dbReference type="Google" id="ProtNLM"/>
    </source>
</evidence>
<reference evidence="2" key="1">
    <citation type="submission" date="2024-06" db="EMBL/GenBank/DDBJ databases">
        <title>Caulobacter inopinatus, sp. nov.</title>
        <authorList>
            <person name="Donachie S.P."/>
        </authorList>
    </citation>
    <scope>NUCLEOTIDE SEQUENCE</scope>
    <source>
        <strain evidence="2">73W</strain>
    </source>
</reference>
<keyword evidence="1" id="KW-0732">Signal</keyword>
<sequence>MIPSTVLAAVAALSTPGAAPTQDAFFQNLTALCGKRFAGKLVSSDAADAAMASQPMTMHVRDCSATQIRIPFHVGADKSRTWVITRTDAGLRLKHDHRHEDGTEDVLSQYGGDTAEAGSATSQAFPADAFSKTLFTTKGNAASVTNVWSVEVRPGETFTYTLARPNRDFRVQFDLSKPLAE</sequence>
<name>A0AB39KTE5_9CAUL</name>
<gene>
    <name evidence="2" type="ORF">ABOZ73_00780</name>
</gene>
<protein>
    <recommendedName>
        <fullName evidence="3">Secreted protein</fullName>
    </recommendedName>
</protein>
<accession>A0AB39KTE5</accession>
<dbReference type="EMBL" id="CP158375">
    <property type="protein sequence ID" value="XDO96995.1"/>
    <property type="molecule type" value="Genomic_DNA"/>
</dbReference>